<accession>A0ABD5U5U7</accession>
<dbReference type="SUPFAM" id="SSF103481">
    <property type="entry name" value="Multidrug resistance efflux transporter EmrE"/>
    <property type="match status" value="2"/>
</dbReference>
<evidence type="ECO:0000256" key="2">
    <source>
        <dbReference type="ARBA" id="ARBA00022692"/>
    </source>
</evidence>
<dbReference type="AlphaFoldDB" id="A0ABD5U5U7"/>
<dbReference type="EMBL" id="JBHSXM010000001">
    <property type="protein sequence ID" value="MFC6834905.1"/>
    <property type="molecule type" value="Genomic_DNA"/>
</dbReference>
<name>A0ABD5U5U7_9EURY</name>
<evidence type="ECO:0000256" key="4">
    <source>
        <dbReference type="ARBA" id="ARBA00023136"/>
    </source>
</evidence>
<keyword evidence="4 5" id="KW-0472">Membrane</keyword>
<comment type="subcellular location">
    <subcellularLocation>
        <location evidence="1">Membrane</location>
        <topology evidence="1">Multi-pass membrane protein</topology>
    </subcellularLocation>
</comment>
<keyword evidence="3 5" id="KW-1133">Transmembrane helix</keyword>
<reference evidence="7 8" key="1">
    <citation type="journal article" date="2019" name="Int. J. Syst. Evol. Microbiol.">
        <title>The Global Catalogue of Microorganisms (GCM) 10K type strain sequencing project: providing services to taxonomists for standard genome sequencing and annotation.</title>
        <authorList>
            <consortium name="The Broad Institute Genomics Platform"/>
            <consortium name="The Broad Institute Genome Sequencing Center for Infectious Disease"/>
            <person name="Wu L."/>
            <person name="Ma J."/>
        </authorList>
    </citation>
    <scope>NUCLEOTIDE SEQUENCE [LARGE SCALE GENOMIC DNA]</scope>
    <source>
        <strain evidence="7 8">PSRA2</strain>
    </source>
</reference>
<evidence type="ECO:0000313" key="7">
    <source>
        <dbReference type="EMBL" id="MFC6834905.1"/>
    </source>
</evidence>
<proteinExistence type="predicted"/>
<feature type="domain" description="EamA" evidence="6">
    <location>
        <begin position="155"/>
        <end position="295"/>
    </location>
</feature>
<feature type="transmembrane region" description="Helical" evidence="5">
    <location>
        <begin position="154"/>
        <end position="173"/>
    </location>
</feature>
<feature type="transmembrane region" description="Helical" evidence="5">
    <location>
        <begin position="279"/>
        <end position="300"/>
    </location>
</feature>
<dbReference type="Proteomes" id="UP001596406">
    <property type="component" value="Unassembled WGS sequence"/>
</dbReference>
<dbReference type="PANTHER" id="PTHR32322">
    <property type="entry name" value="INNER MEMBRANE TRANSPORTER"/>
    <property type="match status" value="1"/>
</dbReference>
<dbReference type="InterPro" id="IPR050638">
    <property type="entry name" value="AA-Vitamin_Transporters"/>
</dbReference>
<dbReference type="InterPro" id="IPR037185">
    <property type="entry name" value="EmrE-like"/>
</dbReference>
<dbReference type="InterPro" id="IPR000620">
    <property type="entry name" value="EamA_dom"/>
</dbReference>
<dbReference type="GO" id="GO:0016020">
    <property type="term" value="C:membrane"/>
    <property type="evidence" value="ECO:0007669"/>
    <property type="project" value="UniProtKB-SubCell"/>
</dbReference>
<dbReference type="Gene3D" id="1.10.3730.20">
    <property type="match status" value="1"/>
</dbReference>
<keyword evidence="8" id="KW-1185">Reference proteome</keyword>
<evidence type="ECO:0000256" key="3">
    <source>
        <dbReference type="ARBA" id="ARBA00022989"/>
    </source>
</evidence>
<keyword evidence="2 5" id="KW-0812">Transmembrane</keyword>
<feature type="transmembrane region" description="Helical" evidence="5">
    <location>
        <begin position="95"/>
        <end position="117"/>
    </location>
</feature>
<sequence length="317" mass="33300">MRYRNLALFLVLAAVWGSAFMAIKAGLDLYGFPPVLFAAVRYDVAGVLMLGYAAYVLDDPLPRTRAQVADVAVGAVFLIAGYHTFLFVGEQNTTSAAAAVIVSLSPVLTTAIARAFLPSERLGTVGVAGLLLGLLGVGILSVRDPSNLLTAEVVGKLLVFTAALAFAFGSVLSRRLDSGLPIESMEAWSMLGGALLMHVLSLARGESLAPMVDAFTGPEALGALAALGYLSLAASALGFLIYFDLLDRLGPIEINLVSYVAPAFAAVTGYLFLDELITARTALGFLVILVGFALIKRTAIRAELRSMRARRSAAADD</sequence>
<protein>
    <submittedName>
        <fullName evidence="7">DMT family transporter</fullName>
    </submittedName>
</protein>
<feature type="transmembrane region" description="Helical" evidence="5">
    <location>
        <begin position="223"/>
        <end position="242"/>
    </location>
</feature>
<feature type="transmembrane region" description="Helical" evidence="5">
    <location>
        <begin position="254"/>
        <end position="273"/>
    </location>
</feature>
<dbReference type="RefSeq" id="WP_304446616.1">
    <property type="nucleotide sequence ID" value="NZ_JARRAH010000001.1"/>
</dbReference>
<organism evidence="7 8">
    <name type="scientific">Halomarina ordinaria</name>
    <dbReference type="NCBI Taxonomy" id="3033939"/>
    <lineage>
        <taxon>Archaea</taxon>
        <taxon>Methanobacteriati</taxon>
        <taxon>Methanobacteriota</taxon>
        <taxon>Stenosarchaea group</taxon>
        <taxon>Halobacteria</taxon>
        <taxon>Halobacteriales</taxon>
        <taxon>Natronomonadaceae</taxon>
        <taxon>Halomarina</taxon>
    </lineage>
</organism>
<dbReference type="PANTHER" id="PTHR32322:SF2">
    <property type="entry name" value="EAMA DOMAIN-CONTAINING PROTEIN"/>
    <property type="match status" value="1"/>
</dbReference>
<gene>
    <name evidence="7" type="ORF">ACFQHK_00115</name>
</gene>
<evidence type="ECO:0000259" key="6">
    <source>
        <dbReference type="Pfam" id="PF00892"/>
    </source>
</evidence>
<evidence type="ECO:0000313" key="8">
    <source>
        <dbReference type="Proteomes" id="UP001596406"/>
    </source>
</evidence>
<evidence type="ECO:0000256" key="5">
    <source>
        <dbReference type="SAM" id="Phobius"/>
    </source>
</evidence>
<feature type="domain" description="EamA" evidence="6">
    <location>
        <begin position="8"/>
        <end position="141"/>
    </location>
</feature>
<evidence type="ECO:0000256" key="1">
    <source>
        <dbReference type="ARBA" id="ARBA00004141"/>
    </source>
</evidence>
<feature type="transmembrane region" description="Helical" evidence="5">
    <location>
        <begin position="68"/>
        <end position="89"/>
    </location>
</feature>
<comment type="caution">
    <text evidence="7">The sequence shown here is derived from an EMBL/GenBank/DDBJ whole genome shotgun (WGS) entry which is preliminary data.</text>
</comment>
<dbReference type="Pfam" id="PF00892">
    <property type="entry name" value="EamA"/>
    <property type="match status" value="2"/>
</dbReference>
<feature type="transmembrane region" description="Helical" evidence="5">
    <location>
        <begin position="124"/>
        <end position="142"/>
    </location>
</feature>